<comment type="caution">
    <text evidence="1">The sequence shown here is derived from an EMBL/GenBank/DDBJ whole genome shotgun (WGS) entry which is preliminary data.</text>
</comment>
<gene>
    <name evidence="1" type="ORF">QBC46DRAFT_421031</name>
</gene>
<proteinExistence type="predicted"/>
<organism evidence="1 2">
    <name type="scientific">Diplogelasinospora grovesii</name>
    <dbReference type="NCBI Taxonomy" id="303347"/>
    <lineage>
        <taxon>Eukaryota</taxon>
        <taxon>Fungi</taxon>
        <taxon>Dikarya</taxon>
        <taxon>Ascomycota</taxon>
        <taxon>Pezizomycotina</taxon>
        <taxon>Sordariomycetes</taxon>
        <taxon>Sordariomycetidae</taxon>
        <taxon>Sordariales</taxon>
        <taxon>Diplogelasinosporaceae</taxon>
        <taxon>Diplogelasinospora</taxon>
    </lineage>
</organism>
<keyword evidence="2" id="KW-1185">Reference proteome</keyword>
<reference evidence="2" key="1">
    <citation type="journal article" date="2023" name="Mol. Phylogenet. Evol.">
        <title>Genome-scale phylogeny and comparative genomics of the fungal order Sordariales.</title>
        <authorList>
            <person name="Hensen N."/>
            <person name="Bonometti L."/>
            <person name="Westerberg I."/>
            <person name="Brannstrom I.O."/>
            <person name="Guillou S."/>
            <person name="Cros-Aarteil S."/>
            <person name="Calhoun S."/>
            <person name="Haridas S."/>
            <person name="Kuo A."/>
            <person name="Mondo S."/>
            <person name="Pangilinan J."/>
            <person name="Riley R."/>
            <person name="LaButti K."/>
            <person name="Andreopoulos B."/>
            <person name="Lipzen A."/>
            <person name="Chen C."/>
            <person name="Yan M."/>
            <person name="Daum C."/>
            <person name="Ng V."/>
            <person name="Clum A."/>
            <person name="Steindorff A."/>
            <person name="Ohm R.A."/>
            <person name="Martin F."/>
            <person name="Silar P."/>
            <person name="Natvig D.O."/>
            <person name="Lalanne C."/>
            <person name="Gautier V."/>
            <person name="Ament-Velasquez S.L."/>
            <person name="Kruys A."/>
            <person name="Hutchinson M.I."/>
            <person name="Powell A.J."/>
            <person name="Barry K."/>
            <person name="Miller A.N."/>
            <person name="Grigoriev I.V."/>
            <person name="Debuchy R."/>
            <person name="Gladieux P."/>
            <person name="Hiltunen Thoren M."/>
            <person name="Johannesson H."/>
        </authorList>
    </citation>
    <scope>NUCLEOTIDE SEQUENCE [LARGE SCALE GENOMIC DNA]</scope>
    <source>
        <strain evidence="2">CBS 340.73</strain>
    </source>
</reference>
<evidence type="ECO:0000313" key="2">
    <source>
        <dbReference type="Proteomes" id="UP001303473"/>
    </source>
</evidence>
<sequence length="270" mass="30890">MVITIHPPHHRHPLHRMSPSERSYITGLINTALLRCECLLVASEIPKMPRSTLKSTLRAAMYHANEALELASAAHMHQQVSRAYLFRGHVFRYTQKYRDAHWCYVRAASLPEFAMDHGPGGLTQLTTFCLQNIKSKKERQQTILEGIEADAFESSQSRAFYHLYDHTKNVKPKLRTIKQTCTNLNDLYTTNTANETRERKEEEQQRGHKGGVVWLRDGNGTIVGKLDRTPSLRSVKGKRFYFSRDNLFTGLLAQIKHSVCGQTQIQTQNG</sequence>
<protein>
    <submittedName>
        <fullName evidence="1">Uncharacterized protein</fullName>
    </submittedName>
</protein>
<evidence type="ECO:0000313" key="1">
    <source>
        <dbReference type="EMBL" id="KAK3935909.1"/>
    </source>
</evidence>
<dbReference type="EMBL" id="MU853902">
    <property type="protein sequence ID" value="KAK3935909.1"/>
    <property type="molecule type" value="Genomic_DNA"/>
</dbReference>
<accession>A0AAN6N047</accession>
<name>A0AAN6N047_9PEZI</name>
<dbReference type="Proteomes" id="UP001303473">
    <property type="component" value="Unassembled WGS sequence"/>
</dbReference>
<dbReference type="AlphaFoldDB" id="A0AAN6N047"/>